<dbReference type="PANTHER" id="PTHR33729:SF6">
    <property type="entry name" value="METHYL-CPG-BINDING DOMAIN-CONTAINING PROTEIN 11"/>
    <property type="match status" value="1"/>
</dbReference>
<dbReference type="PANTHER" id="PTHR33729">
    <property type="entry name" value="METHYL-CPG BINDING DOMAIN CONTAINING PROTEIN, EXPRESSED"/>
    <property type="match status" value="1"/>
</dbReference>
<keyword evidence="5" id="KW-0539">Nucleus</keyword>
<keyword evidence="9" id="KW-1185">Reference proteome</keyword>
<proteinExistence type="predicted"/>
<comment type="subcellular location">
    <subcellularLocation>
        <location evidence="1">Nucleus</location>
    </subcellularLocation>
</comment>
<dbReference type="Pfam" id="PF01429">
    <property type="entry name" value="MBD"/>
    <property type="match status" value="1"/>
</dbReference>
<feature type="compositionally biased region" description="Low complexity" evidence="6">
    <location>
        <begin position="302"/>
        <end position="315"/>
    </location>
</feature>
<dbReference type="CDD" id="cd01396">
    <property type="entry name" value="MeCP2_MBD"/>
    <property type="match status" value="1"/>
</dbReference>
<evidence type="ECO:0000256" key="5">
    <source>
        <dbReference type="ARBA" id="ARBA00023242"/>
    </source>
</evidence>
<protein>
    <recommendedName>
        <fullName evidence="7">MBD domain-containing protein</fullName>
    </recommendedName>
</protein>
<evidence type="ECO:0000256" key="3">
    <source>
        <dbReference type="ARBA" id="ARBA00023125"/>
    </source>
</evidence>
<feature type="region of interest" description="Disordered" evidence="6">
    <location>
        <begin position="1"/>
        <end position="315"/>
    </location>
</feature>
<dbReference type="Gene3D" id="3.30.890.10">
    <property type="entry name" value="Methyl-cpg-binding Protein 2, Chain A"/>
    <property type="match status" value="1"/>
</dbReference>
<evidence type="ECO:0000313" key="9">
    <source>
        <dbReference type="Proteomes" id="UP001141552"/>
    </source>
</evidence>
<dbReference type="SUPFAM" id="SSF54171">
    <property type="entry name" value="DNA-binding domain"/>
    <property type="match status" value="1"/>
</dbReference>
<evidence type="ECO:0000313" key="8">
    <source>
        <dbReference type="EMBL" id="KAJ4839230.1"/>
    </source>
</evidence>
<feature type="compositionally biased region" description="Basic and acidic residues" evidence="6">
    <location>
        <begin position="83"/>
        <end position="106"/>
    </location>
</feature>
<dbReference type="Proteomes" id="UP001141552">
    <property type="component" value="Unassembled WGS sequence"/>
</dbReference>
<accession>A0A9Q0FWY3</accession>
<sequence>MASKEREGAATNEEEPFSLDLPAPSGWTKKFLPKKSGTPKKSEIIFTAPTGEEITSRRQLEQYLKAHPGGPPASEFDWGTGETPRRSARISEKAKTAAPHENEPQKKRSKKSSASKKENEETESAAQGTAETKDIHMQAVEKTEKDAEGEVQKDVVKENKDDNTNGQDKDGKTEVADEEAAQVVEDAKISNDSGEGKVGAEPGKSEAMSDVSKNEKGNIESDKVDGKDEQPQVEGTKEPGEQDKGQPTTDEQRKPEAEGEDKEKQETSVPASGGEIADKKTENCSSEKTDNAVVDEKKELVGGEVVENGAGSVKP</sequence>
<reference evidence="8" key="1">
    <citation type="submission" date="2022-02" db="EMBL/GenBank/DDBJ databases">
        <authorList>
            <person name="Henning P.M."/>
            <person name="McCubbin A.G."/>
            <person name="Shore J.S."/>
        </authorList>
    </citation>
    <scope>NUCLEOTIDE SEQUENCE</scope>
    <source>
        <strain evidence="8">F60SS</strain>
        <tissue evidence="8">Leaves</tissue>
    </source>
</reference>
<feature type="compositionally biased region" description="Basic and acidic residues" evidence="6">
    <location>
        <begin position="276"/>
        <end position="301"/>
    </location>
</feature>
<organism evidence="8 9">
    <name type="scientific">Turnera subulata</name>
    <dbReference type="NCBI Taxonomy" id="218843"/>
    <lineage>
        <taxon>Eukaryota</taxon>
        <taxon>Viridiplantae</taxon>
        <taxon>Streptophyta</taxon>
        <taxon>Embryophyta</taxon>
        <taxon>Tracheophyta</taxon>
        <taxon>Spermatophyta</taxon>
        <taxon>Magnoliopsida</taxon>
        <taxon>eudicotyledons</taxon>
        <taxon>Gunneridae</taxon>
        <taxon>Pentapetalae</taxon>
        <taxon>rosids</taxon>
        <taxon>fabids</taxon>
        <taxon>Malpighiales</taxon>
        <taxon>Passifloraceae</taxon>
        <taxon>Turnera</taxon>
    </lineage>
</organism>
<dbReference type="OrthoDB" id="1435582at2759"/>
<dbReference type="GO" id="GO:0003677">
    <property type="term" value="F:DNA binding"/>
    <property type="evidence" value="ECO:0007669"/>
    <property type="project" value="UniProtKB-KW"/>
</dbReference>
<name>A0A9Q0FWY3_9ROSI</name>
<reference evidence="8" key="2">
    <citation type="journal article" date="2023" name="Plants (Basel)">
        <title>Annotation of the Turnera subulata (Passifloraceae) Draft Genome Reveals the S-Locus Evolved after the Divergence of Turneroideae from Passifloroideae in a Stepwise Manner.</title>
        <authorList>
            <person name="Henning P.M."/>
            <person name="Roalson E.H."/>
            <person name="Mir W."/>
            <person name="McCubbin A.G."/>
            <person name="Shore J.S."/>
        </authorList>
    </citation>
    <scope>NUCLEOTIDE SEQUENCE</scope>
    <source>
        <strain evidence="8">F60SS</strain>
    </source>
</reference>
<dbReference type="PROSITE" id="PS50982">
    <property type="entry name" value="MBD"/>
    <property type="match status" value="1"/>
</dbReference>
<feature type="compositionally biased region" description="Basic and acidic residues" evidence="6">
    <location>
        <begin position="212"/>
        <end position="266"/>
    </location>
</feature>
<evidence type="ECO:0000256" key="1">
    <source>
        <dbReference type="ARBA" id="ARBA00004123"/>
    </source>
</evidence>
<gene>
    <name evidence="8" type="ORF">Tsubulata_007762</name>
</gene>
<dbReference type="AlphaFoldDB" id="A0A9Q0FWY3"/>
<feature type="domain" description="MBD" evidence="7">
    <location>
        <begin position="13"/>
        <end position="83"/>
    </location>
</feature>
<evidence type="ECO:0000259" key="7">
    <source>
        <dbReference type="PROSITE" id="PS50982"/>
    </source>
</evidence>
<dbReference type="InterPro" id="IPR001739">
    <property type="entry name" value="Methyl_CpG_DNA-bd"/>
</dbReference>
<evidence type="ECO:0000256" key="6">
    <source>
        <dbReference type="SAM" id="MobiDB-lite"/>
    </source>
</evidence>
<keyword evidence="3" id="KW-0238">DNA-binding</keyword>
<evidence type="ECO:0000256" key="2">
    <source>
        <dbReference type="ARBA" id="ARBA00023015"/>
    </source>
</evidence>
<dbReference type="InterPro" id="IPR016177">
    <property type="entry name" value="DNA-bd_dom_sf"/>
</dbReference>
<comment type="caution">
    <text evidence="8">The sequence shown here is derived from an EMBL/GenBank/DDBJ whole genome shotgun (WGS) entry which is preliminary data.</text>
</comment>
<keyword evidence="2" id="KW-0805">Transcription regulation</keyword>
<dbReference type="GO" id="GO:0005634">
    <property type="term" value="C:nucleus"/>
    <property type="evidence" value="ECO:0007669"/>
    <property type="project" value="UniProtKB-SubCell"/>
</dbReference>
<keyword evidence="4" id="KW-0804">Transcription</keyword>
<evidence type="ECO:0000256" key="4">
    <source>
        <dbReference type="ARBA" id="ARBA00023163"/>
    </source>
</evidence>
<dbReference type="InterPro" id="IPR039622">
    <property type="entry name" value="MBD10/11"/>
</dbReference>
<dbReference type="EMBL" id="JAKUCV010003374">
    <property type="protein sequence ID" value="KAJ4839230.1"/>
    <property type="molecule type" value="Genomic_DNA"/>
</dbReference>
<feature type="compositionally biased region" description="Basic and acidic residues" evidence="6">
    <location>
        <begin position="131"/>
        <end position="175"/>
    </location>
</feature>